<dbReference type="PANTHER" id="PTHR23514">
    <property type="entry name" value="BYPASS OF STOP CODON PROTEIN 6"/>
    <property type="match status" value="1"/>
</dbReference>
<dbReference type="PANTHER" id="PTHR23514:SF3">
    <property type="entry name" value="BYPASS OF STOP CODON PROTEIN 6"/>
    <property type="match status" value="1"/>
</dbReference>
<feature type="transmembrane region" description="Helical" evidence="7">
    <location>
        <begin position="76"/>
        <end position="93"/>
    </location>
</feature>
<comment type="similarity">
    <text evidence="2">Belongs to the major facilitator superfamily.</text>
</comment>
<evidence type="ECO:0000256" key="2">
    <source>
        <dbReference type="ARBA" id="ARBA00008335"/>
    </source>
</evidence>
<gene>
    <name evidence="9" type="ORF">FC24_GL000532</name>
</gene>
<dbReference type="RefSeq" id="WP_057874779.1">
    <property type="nucleotide sequence ID" value="NZ_AYYI01000099.1"/>
</dbReference>
<dbReference type="AlphaFoldDB" id="A0A0R2CN41"/>
<sequence length="224" mass="24655">MLLVHNNKIVKTISLYINYLVHGMAIVILAQNMSALSEQWHVNDAGVSFVISSLGIGRLLVLYISGILSDRYGRKIFIQLGILTYIPFFIGIVLSPNIYVAYVCGVLAGAANSFLDSGTYPALMELYPNDATTANVLIKAFASVGELLLPILVTVIEFYKIWFGWSFVLCTAIFALNFLLISRQKFPKGSGKLQDKAGKSQKIRLTFREKINAVALTGSVKNLV</sequence>
<dbReference type="PROSITE" id="PS50850">
    <property type="entry name" value="MFS"/>
    <property type="match status" value="1"/>
</dbReference>
<evidence type="ECO:0000256" key="3">
    <source>
        <dbReference type="ARBA" id="ARBA00022448"/>
    </source>
</evidence>
<evidence type="ECO:0000256" key="1">
    <source>
        <dbReference type="ARBA" id="ARBA00004651"/>
    </source>
</evidence>
<dbReference type="SUPFAM" id="SSF103473">
    <property type="entry name" value="MFS general substrate transporter"/>
    <property type="match status" value="1"/>
</dbReference>
<keyword evidence="4 7" id="KW-0812">Transmembrane</keyword>
<name>A0A0R2CN41_9LACO</name>
<evidence type="ECO:0000313" key="10">
    <source>
        <dbReference type="Proteomes" id="UP000051638"/>
    </source>
</evidence>
<organism evidence="9 10">
    <name type="scientific">Loigolactobacillus rennini DSM 20253</name>
    <dbReference type="NCBI Taxonomy" id="1423796"/>
    <lineage>
        <taxon>Bacteria</taxon>
        <taxon>Bacillati</taxon>
        <taxon>Bacillota</taxon>
        <taxon>Bacilli</taxon>
        <taxon>Lactobacillales</taxon>
        <taxon>Lactobacillaceae</taxon>
        <taxon>Loigolactobacillus</taxon>
    </lineage>
</organism>
<reference evidence="9 10" key="1">
    <citation type="journal article" date="2015" name="Genome Announc.">
        <title>Expanding the biotechnology potential of lactobacilli through comparative genomics of 213 strains and associated genera.</title>
        <authorList>
            <person name="Sun Z."/>
            <person name="Harris H.M."/>
            <person name="McCann A."/>
            <person name="Guo C."/>
            <person name="Argimon S."/>
            <person name="Zhang W."/>
            <person name="Yang X."/>
            <person name="Jeffery I.B."/>
            <person name="Cooney J.C."/>
            <person name="Kagawa T.F."/>
            <person name="Liu W."/>
            <person name="Song Y."/>
            <person name="Salvetti E."/>
            <person name="Wrobel A."/>
            <person name="Rasinkangas P."/>
            <person name="Parkhill J."/>
            <person name="Rea M.C."/>
            <person name="O'Sullivan O."/>
            <person name="Ritari J."/>
            <person name="Douillard F.P."/>
            <person name="Paul Ross R."/>
            <person name="Yang R."/>
            <person name="Briner A.E."/>
            <person name="Felis G.E."/>
            <person name="de Vos W.M."/>
            <person name="Barrangou R."/>
            <person name="Klaenhammer T.R."/>
            <person name="Caufield P.W."/>
            <person name="Cui Y."/>
            <person name="Zhang H."/>
            <person name="O'Toole P.W."/>
        </authorList>
    </citation>
    <scope>NUCLEOTIDE SEQUENCE [LARGE SCALE GENOMIC DNA]</scope>
    <source>
        <strain evidence="9 10">DSM 20253</strain>
    </source>
</reference>
<dbReference type="PROSITE" id="PS00216">
    <property type="entry name" value="SUGAR_TRANSPORT_1"/>
    <property type="match status" value="1"/>
</dbReference>
<keyword evidence="10" id="KW-1185">Reference proteome</keyword>
<feature type="transmembrane region" description="Helical" evidence="7">
    <location>
        <begin position="136"/>
        <end position="156"/>
    </location>
</feature>
<dbReference type="Proteomes" id="UP000051638">
    <property type="component" value="Unassembled WGS sequence"/>
</dbReference>
<dbReference type="GO" id="GO:0005886">
    <property type="term" value="C:plasma membrane"/>
    <property type="evidence" value="ECO:0007669"/>
    <property type="project" value="UniProtKB-SubCell"/>
</dbReference>
<accession>A0A0R2CN41</accession>
<evidence type="ECO:0000256" key="6">
    <source>
        <dbReference type="ARBA" id="ARBA00023136"/>
    </source>
</evidence>
<dbReference type="OrthoDB" id="7066727at2"/>
<dbReference type="Gene3D" id="1.20.1250.20">
    <property type="entry name" value="MFS general substrate transporter like domains"/>
    <property type="match status" value="1"/>
</dbReference>
<keyword evidence="5 7" id="KW-1133">Transmembrane helix</keyword>
<dbReference type="InterPro" id="IPR051788">
    <property type="entry name" value="MFS_Transporter"/>
</dbReference>
<keyword evidence="6 7" id="KW-0472">Membrane</keyword>
<dbReference type="InterPro" id="IPR005829">
    <property type="entry name" value="Sugar_transporter_CS"/>
</dbReference>
<feature type="transmembrane region" description="Helical" evidence="7">
    <location>
        <begin position="162"/>
        <end position="182"/>
    </location>
</feature>
<evidence type="ECO:0000256" key="5">
    <source>
        <dbReference type="ARBA" id="ARBA00022989"/>
    </source>
</evidence>
<dbReference type="GO" id="GO:0022857">
    <property type="term" value="F:transmembrane transporter activity"/>
    <property type="evidence" value="ECO:0007669"/>
    <property type="project" value="InterPro"/>
</dbReference>
<feature type="transmembrane region" description="Helical" evidence="7">
    <location>
        <begin position="45"/>
        <end position="64"/>
    </location>
</feature>
<dbReference type="InterPro" id="IPR011701">
    <property type="entry name" value="MFS"/>
</dbReference>
<dbReference type="EMBL" id="AYYI01000099">
    <property type="protein sequence ID" value="KRM93053.1"/>
    <property type="molecule type" value="Genomic_DNA"/>
</dbReference>
<feature type="domain" description="Major facilitator superfamily (MFS) profile" evidence="8">
    <location>
        <begin position="11"/>
        <end position="224"/>
    </location>
</feature>
<evidence type="ECO:0000259" key="8">
    <source>
        <dbReference type="PROSITE" id="PS50850"/>
    </source>
</evidence>
<evidence type="ECO:0000256" key="7">
    <source>
        <dbReference type="SAM" id="Phobius"/>
    </source>
</evidence>
<evidence type="ECO:0000256" key="4">
    <source>
        <dbReference type="ARBA" id="ARBA00022692"/>
    </source>
</evidence>
<proteinExistence type="inferred from homology"/>
<keyword evidence="3" id="KW-0813">Transport</keyword>
<protein>
    <submittedName>
        <fullName evidence="9">MFS family major facilitator transporter</fullName>
    </submittedName>
</protein>
<dbReference type="Pfam" id="PF07690">
    <property type="entry name" value="MFS_1"/>
    <property type="match status" value="1"/>
</dbReference>
<feature type="transmembrane region" description="Helical" evidence="7">
    <location>
        <begin position="99"/>
        <end position="115"/>
    </location>
</feature>
<dbReference type="InterPro" id="IPR036259">
    <property type="entry name" value="MFS_trans_sf"/>
</dbReference>
<comment type="subcellular location">
    <subcellularLocation>
        <location evidence="1">Cell membrane</location>
        <topology evidence="1">Multi-pass membrane protein</topology>
    </subcellularLocation>
</comment>
<dbReference type="InterPro" id="IPR020846">
    <property type="entry name" value="MFS_dom"/>
</dbReference>
<evidence type="ECO:0000313" key="9">
    <source>
        <dbReference type="EMBL" id="KRM93053.1"/>
    </source>
</evidence>
<dbReference type="STRING" id="1423796.FC24_GL000532"/>
<comment type="caution">
    <text evidence="9">The sequence shown here is derived from an EMBL/GenBank/DDBJ whole genome shotgun (WGS) entry which is preliminary data.</text>
</comment>
<feature type="transmembrane region" description="Helical" evidence="7">
    <location>
        <begin position="12"/>
        <end position="33"/>
    </location>
</feature>
<dbReference type="PATRIC" id="fig|1423796.3.peg.548"/>